<keyword evidence="2" id="KW-1185">Reference proteome</keyword>
<dbReference type="RefSeq" id="WP_142452734.1">
    <property type="nucleotide sequence ID" value="NZ_FXTP01000001.1"/>
</dbReference>
<name>A0A521ALF1_9BACT</name>
<dbReference type="Proteomes" id="UP000317557">
    <property type="component" value="Unassembled WGS sequence"/>
</dbReference>
<reference evidence="1 2" key="1">
    <citation type="submission" date="2017-05" db="EMBL/GenBank/DDBJ databases">
        <authorList>
            <person name="Varghese N."/>
            <person name="Submissions S."/>
        </authorList>
    </citation>
    <scope>NUCLEOTIDE SEQUENCE [LARGE SCALE GENOMIC DNA]</scope>
    <source>
        <strain evidence="1 2">DSM 21985</strain>
    </source>
</reference>
<accession>A0A521ALF1</accession>
<dbReference type="EMBL" id="FXTP01000001">
    <property type="protein sequence ID" value="SMO35480.1"/>
    <property type="molecule type" value="Genomic_DNA"/>
</dbReference>
<evidence type="ECO:0008006" key="3">
    <source>
        <dbReference type="Google" id="ProtNLM"/>
    </source>
</evidence>
<sequence>MSYAVRNTIILLVTLALFVGGAFSYIKFIQVAELEELEETYAEKQQDYQEKRQTSDAFPILNETYQRAIAITENFDKSLYPHPTPDDVYHYLDYISYSDTNSTVYFDFVFIDSTASDQYGIMTADINGYGNYQNFMNFINKLENSRLLNKVSGLSLTPPGGSGEELDEVSFGFTLESYYQRLGNQQTSLLDDQLSLNQSISTFNPFYPLILASVPPNEDNLINVEQSRLIGLTSSRVFIADQGGSVQSLRIGDKVYLGELSEIDTENNSATFNLNKGGITELVTLEIER</sequence>
<dbReference type="InterPro" id="IPR014717">
    <property type="entry name" value="Transl_elong_EF1B/ribsomal_bS6"/>
</dbReference>
<evidence type="ECO:0000313" key="1">
    <source>
        <dbReference type="EMBL" id="SMO35480.1"/>
    </source>
</evidence>
<dbReference type="OrthoDB" id="9773186at2"/>
<protein>
    <recommendedName>
        <fullName evidence="3">Tfp pilus assembly protein PilO</fullName>
    </recommendedName>
</protein>
<evidence type="ECO:0000313" key="2">
    <source>
        <dbReference type="Proteomes" id="UP000317557"/>
    </source>
</evidence>
<proteinExistence type="predicted"/>
<dbReference type="Gene3D" id="3.30.70.60">
    <property type="match status" value="1"/>
</dbReference>
<gene>
    <name evidence="1" type="ORF">SAMN06265219_101214</name>
</gene>
<dbReference type="AlphaFoldDB" id="A0A521ALF1"/>
<organism evidence="1 2">
    <name type="scientific">Gracilimonas mengyeensis</name>
    <dbReference type="NCBI Taxonomy" id="1302730"/>
    <lineage>
        <taxon>Bacteria</taxon>
        <taxon>Pseudomonadati</taxon>
        <taxon>Balneolota</taxon>
        <taxon>Balneolia</taxon>
        <taxon>Balneolales</taxon>
        <taxon>Balneolaceae</taxon>
        <taxon>Gracilimonas</taxon>
    </lineage>
</organism>